<name>A0ABP8U5X6_9ACTN</name>
<gene>
    <name evidence="6" type="ORF">GCM10023196_014920</name>
</gene>
<evidence type="ECO:0000256" key="2">
    <source>
        <dbReference type="ARBA" id="ARBA00022490"/>
    </source>
</evidence>
<keyword evidence="7" id="KW-1185">Reference proteome</keyword>
<proteinExistence type="inferred from homology"/>
<dbReference type="Pfam" id="PF11806">
    <property type="entry name" value="Enterochelin_N"/>
    <property type="match status" value="1"/>
</dbReference>
<dbReference type="Gene3D" id="2.60.40.10">
    <property type="entry name" value="Immunoglobulins"/>
    <property type="match status" value="1"/>
</dbReference>
<dbReference type="SUPFAM" id="SSF53474">
    <property type="entry name" value="alpha/beta-Hydrolases"/>
    <property type="match status" value="1"/>
</dbReference>
<keyword evidence="2" id="KW-0963">Cytoplasm</keyword>
<comment type="similarity">
    <text evidence="4">Belongs to the Fes family.</text>
</comment>
<dbReference type="PANTHER" id="PTHR48098">
    <property type="entry name" value="ENTEROCHELIN ESTERASE-RELATED"/>
    <property type="match status" value="1"/>
</dbReference>
<dbReference type="InterPro" id="IPR000801">
    <property type="entry name" value="Esterase-like"/>
</dbReference>
<evidence type="ECO:0000313" key="6">
    <source>
        <dbReference type="EMBL" id="GAA4622491.1"/>
    </source>
</evidence>
<sequence length="415" mass="45363">MNAVQSARIEEFRRTRDVERLTSDLRAAGGPLVEDAEGDDALVTFVWIGPQRQVSVRGAQLFEDRNAMSHPMRHVDGTDVWYLSVLAPRGVTTVYQYLVDDPFLDADKTDMALLGRLVAESRDRSFADPFNPRRMFPQAAKIAGVDSAPPEQWDSVLELPGLEPAPWFDGAEPPLTRHRLVSEALGNERTVSVYAPPGEGPHPLVILLDGESWLSVARLHVAVHELITSGAMAPAVVAFVDNPPDGMTARMIELACHSATTRMLTDELLPLLRSRFPLTEDVIVGGNSLGGLAAAFAAFERPDVFTAVLSTSGSHWWGYRPGPGGWGKDDEPEWLTRQFAAAPYKPVRFWIDVGRLETGASPLSPGVDQRAANRHLRTVLTAKGNDVTFHEAPGGHDFATFRRSAVRGLLTLLPG</sequence>
<reference evidence="7" key="1">
    <citation type="journal article" date="2019" name="Int. J. Syst. Evol. Microbiol.">
        <title>The Global Catalogue of Microorganisms (GCM) 10K type strain sequencing project: providing services to taxonomists for standard genome sequencing and annotation.</title>
        <authorList>
            <consortium name="The Broad Institute Genomics Platform"/>
            <consortium name="The Broad Institute Genome Sequencing Center for Infectious Disease"/>
            <person name="Wu L."/>
            <person name="Ma J."/>
        </authorList>
    </citation>
    <scope>NUCLEOTIDE SEQUENCE [LARGE SCALE GENOMIC DNA]</scope>
    <source>
        <strain evidence="7">JCM 17939</strain>
    </source>
</reference>
<evidence type="ECO:0000313" key="7">
    <source>
        <dbReference type="Proteomes" id="UP001501442"/>
    </source>
</evidence>
<organism evidence="6 7">
    <name type="scientific">Actinoallomurus vinaceus</name>
    <dbReference type="NCBI Taxonomy" id="1080074"/>
    <lineage>
        <taxon>Bacteria</taxon>
        <taxon>Bacillati</taxon>
        <taxon>Actinomycetota</taxon>
        <taxon>Actinomycetes</taxon>
        <taxon>Streptosporangiales</taxon>
        <taxon>Thermomonosporaceae</taxon>
        <taxon>Actinoallomurus</taxon>
    </lineage>
</organism>
<dbReference type="Pfam" id="PF00756">
    <property type="entry name" value="Esterase"/>
    <property type="match status" value="1"/>
</dbReference>
<dbReference type="PANTHER" id="PTHR48098:SF3">
    <property type="entry name" value="IRON(III) ENTEROBACTIN ESTERASE"/>
    <property type="match status" value="1"/>
</dbReference>
<accession>A0ABP8U5X6</accession>
<dbReference type="SUPFAM" id="SSF81296">
    <property type="entry name" value="E set domains"/>
    <property type="match status" value="1"/>
</dbReference>
<dbReference type="InterPro" id="IPR013783">
    <property type="entry name" value="Ig-like_fold"/>
</dbReference>
<keyword evidence="3" id="KW-0378">Hydrolase</keyword>
<dbReference type="InterPro" id="IPR014756">
    <property type="entry name" value="Ig_E-set"/>
</dbReference>
<dbReference type="Proteomes" id="UP001501442">
    <property type="component" value="Unassembled WGS sequence"/>
</dbReference>
<dbReference type="InterPro" id="IPR050583">
    <property type="entry name" value="Mycobacterial_A85_antigen"/>
</dbReference>
<dbReference type="RefSeq" id="WP_345429900.1">
    <property type="nucleotide sequence ID" value="NZ_BAABHK010000002.1"/>
</dbReference>
<dbReference type="InterPro" id="IPR021764">
    <property type="entry name" value="Enterochelin_esterase_N"/>
</dbReference>
<dbReference type="EMBL" id="BAABHK010000002">
    <property type="protein sequence ID" value="GAA4622491.1"/>
    <property type="molecule type" value="Genomic_DNA"/>
</dbReference>
<protein>
    <recommendedName>
        <fullName evidence="5">Enterochelin esterase N-terminal domain-containing protein</fullName>
    </recommendedName>
</protein>
<evidence type="ECO:0000256" key="3">
    <source>
        <dbReference type="ARBA" id="ARBA00022801"/>
    </source>
</evidence>
<comment type="subcellular location">
    <subcellularLocation>
        <location evidence="1">Cytoplasm</location>
    </subcellularLocation>
</comment>
<evidence type="ECO:0000256" key="4">
    <source>
        <dbReference type="ARBA" id="ARBA00024201"/>
    </source>
</evidence>
<feature type="domain" description="Enterochelin esterase N-terminal" evidence="5">
    <location>
        <begin position="43"/>
        <end position="153"/>
    </location>
</feature>
<dbReference type="InterPro" id="IPR029058">
    <property type="entry name" value="AB_hydrolase_fold"/>
</dbReference>
<comment type="caution">
    <text evidence="6">The sequence shown here is derived from an EMBL/GenBank/DDBJ whole genome shotgun (WGS) entry which is preliminary data.</text>
</comment>
<dbReference type="Gene3D" id="3.40.50.1820">
    <property type="entry name" value="alpha/beta hydrolase"/>
    <property type="match status" value="1"/>
</dbReference>
<evidence type="ECO:0000259" key="5">
    <source>
        <dbReference type="Pfam" id="PF11806"/>
    </source>
</evidence>
<evidence type="ECO:0000256" key="1">
    <source>
        <dbReference type="ARBA" id="ARBA00004496"/>
    </source>
</evidence>